<dbReference type="InterPro" id="IPR009711">
    <property type="entry name" value="UPF0473"/>
</dbReference>
<evidence type="ECO:0000313" key="4">
    <source>
        <dbReference type="Proteomes" id="UP001321804"/>
    </source>
</evidence>
<dbReference type="PANTHER" id="PTHR40066:SF1">
    <property type="entry name" value="UPF0473 PROTEIN CBO2561_CLC_2432"/>
    <property type="match status" value="1"/>
</dbReference>
<dbReference type="AlphaFoldDB" id="A0AAU9D7G3"/>
<dbReference type="KEGG" id="xak:KIMC2_12790"/>
<dbReference type="RefSeq" id="WP_317695099.1">
    <property type="nucleotide sequence ID" value="NZ_AP026801.1"/>
</dbReference>
<protein>
    <recommendedName>
        <fullName evidence="2">UPF0473 protein KIMC2_12790</fullName>
    </recommendedName>
</protein>
<dbReference type="Proteomes" id="UP001321804">
    <property type="component" value="Chromosome"/>
</dbReference>
<name>A0AAU9D7G3_9LACO</name>
<evidence type="ECO:0000256" key="1">
    <source>
        <dbReference type="ARBA" id="ARBA00008439"/>
    </source>
</evidence>
<organism evidence="3 4">
    <name type="scientific">Xylocopilactobacillus apis</name>
    <dbReference type="NCBI Taxonomy" id="2932183"/>
    <lineage>
        <taxon>Bacteria</taxon>
        <taxon>Bacillati</taxon>
        <taxon>Bacillota</taxon>
        <taxon>Bacilli</taxon>
        <taxon>Lactobacillales</taxon>
        <taxon>Lactobacillaceae</taxon>
        <taxon>Xylocopilactobacillus</taxon>
    </lineage>
</organism>
<evidence type="ECO:0000256" key="2">
    <source>
        <dbReference type="HAMAP-Rule" id="MF_01448"/>
    </source>
</evidence>
<keyword evidence="4" id="KW-1185">Reference proteome</keyword>
<gene>
    <name evidence="3" type="ORF">KIMC2_12790</name>
</gene>
<dbReference type="HAMAP" id="MF_01448">
    <property type="entry name" value="UPF0473"/>
    <property type="match status" value="1"/>
</dbReference>
<dbReference type="EMBL" id="AP026801">
    <property type="protein sequence ID" value="BDR56717.1"/>
    <property type="molecule type" value="Genomic_DNA"/>
</dbReference>
<comment type="similarity">
    <text evidence="1 2">Belongs to the UPF0473 family.</text>
</comment>
<sequence>MTEDHNFDELGANLPENDDDFRKLTLMDEKGEKQDYTVLFTFDSEDYGKSYVVIYPTKDEDSDEINVEAYSYILDPNGSGTFGDLQPIEDDKELDMVEEVLNTFMKDSNLNESDE</sequence>
<reference evidence="3 4" key="1">
    <citation type="journal article" date="2023" name="Microbiol. Spectr.">
        <title>Symbiosis of Carpenter Bees with Uncharacterized Lactic Acid Bacteria Showing NAD Auxotrophy.</title>
        <authorList>
            <person name="Kawasaki S."/>
            <person name="Ozawa K."/>
            <person name="Mori T."/>
            <person name="Yamamoto A."/>
            <person name="Ito M."/>
            <person name="Ohkuma M."/>
            <person name="Sakamoto M."/>
            <person name="Matsutani M."/>
        </authorList>
    </citation>
    <scope>NUCLEOTIDE SEQUENCE [LARGE SCALE GENOMIC DNA]</scope>
    <source>
        <strain evidence="3 4">KimC2</strain>
    </source>
</reference>
<dbReference type="Pfam" id="PF06949">
    <property type="entry name" value="DUF1292"/>
    <property type="match status" value="1"/>
</dbReference>
<accession>A0AAU9D7G3</accession>
<proteinExistence type="inferred from homology"/>
<evidence type="ECO:0000313" key="3">
    <source>
        <dbReference type="EMBL" id="BDR56717.1"/>
    </source>
</evidence>
<dbReference type="NCBIfam" id="NF010217">
    <property type="entry name" value="PRK13678.1-4"/>
    <property type="match status" value="1"/>
</dbReference>
<dbReference type="PANTHER" id="PTHR40066">
    <property type="entry name" value="UPF0473 PROTEIN CBO2561/CLC_2432"/>
    <property type="match status" value="1"/>
</dbReference>